<reference evidence="3" key="1">
    <citation type="submission" date="2016-10" db="EMBL/GenBank/DDBJ databases">
        <authorList>
            <person name="Varghese N."/>
            <person name="Submissions S."/>
        </authorList>
    </citation>
    <scope>NUCLEOTIDE SEQUENCE [LARGE SCALE GENOMIC DNA]</scope>
    <source>
        <strain evidence="3">DSM 22376</strain>
    </source>
</reference>
<accession>A0A1H4CQM2</accession>
<dbReference type="Pfam" id="PF14292">
    <property type="entry name" value="SusE"/>
    <property type="match status" value="1"/>
</dbReference>
<dbReference type="EMBL" id="FNRD01000006">
    <property type="protein sequence ID" value="SEA62657.1"/>
    <property type="molecule type" value="Genomic_DNA"/>
</dbReference>
<sequence length="355" mass="37736">MKNITKSIIALFAVVALSCSVEDVQDRPVIEGVDSPVLTAPTAGAAYVLSPANATAQAERFTWKSANYGGAVEVVYTVEVDKKGNAFKTPVVLASRKSENQASVSVETMNGAALTLKSTPFAPAEFEVRVKSTVGTEVMLSNVVGIVITPYTTESPKLWVPGGYAKASGYPNDWDPATSPQLSASGYGKVDFEGYINFNDAGAEYKFTSFPEWKGEYAAGATAGTIATSGANLKIPAAGYYKMEVDTEKLTYKVTAQVWGIVGNGTPGGWDADTKMTYNKVAKTWSIIATLTTQSAPDNGMKFRANNNWDFNFGDTGADGTLEAGGTNISTTAGTYLITLDLSHPRAYTYTMVKQ</sequence>
<protein>
    <submittedName>
        <fullName evidence="2">SusE outer membrane protein</fullName>
    </submittedName>
</protein>
<gene>
    <name evidence="2" type="ORF">SAMN05443667_106161</name>
</gene>
<dbReference type="OrthoDB" id="975117at2"/>
<evidence type="ECO:0000259" key="1">
    <source>
        <dbReference type="Pfam" id="PF14292"/>
    </source>
</evidence>
<dbReference type="CDD" id="cd12956">
    <property type="entry name" value="CBM_SusE-F_like"/>
    <property type="match status" value="1"/>
</dbReference>
<keyword evidence="3" id="KW-1185">Reference proteome</keyword>
<dbReference type="Gene3D" id="2.60.40.3620">
    <property type="match status" value="2"/>
</dbReference>
<evidence type="ECO:0000313" key="2">
    <source>
        <dbReference type="EMBL" id="SEA62657.1"/>
    </source>
</evidence>
<dbReference type="Proteomes" id="UP000198951">
    <property type="component" value="Unassembled WGS sequence"/>
</dbReference>
<dbReference type="InterPro" id="IPR025970">
    <property type="entry name" value="SusE"/>
</dbReference>
<dbReference type="STRING" id="150146.SAMN05443667_106161"/>
<dbReference type="AlphaFoldDB" id="A0A1H4CQM2"/>
<name>A0A1H4CQM2_9FLAO</name>
<dbReference type="RefSeq" id="WP_091089034.1">
    <property type="nucleotide sequence ID" value="NZ_FNRD01000006.1"/>
</dbReference>
<feature type="domain" description="SusE outer membrane protein" evidence="1">
    <location>
        <begin position="28"/>
        <end position="131"/>
    </location>
</feature>
<evidence type="ECO:0000313" key="3">
    <source>
        <dbReference type="Proteomes" id="UP000198951"/>
    </source>
</evidence>
<organism evidence="2 3">
    <name type="scientific">Flavobacterium gillisiae</name>
    <dbReference type="NCBI Taxonomy" id="150146"/>
    <lineage>
        <taxon>Bacteria</taxon>
        <taxon>Pseudomonadati</taxon>
        <taxon>Bacteroidota</taxon>
        <taxon>Flavobacteriia</taxon>
        <taxon>Flavobacteriales</taxon>
        <taxon>Flavobacteriaceae</taxon>
        <taxon>Flavobacterium</taxon>
    </lineage>
</organism>
<proteinExistence type="predicted"/>
<dbReference type="CDD" id="cd12967">
    <property type="entry name" value="CBM_SusE-F_like_u1"/>
    <property type="match status" value="1"/>
</dbReference>
<dbReference type="PROSITE" id="PS51257">
    <property type="entry name" value="PROKAR_LIPOPROTEIN"/>
    <property type="match status" value="1"/>
</dbReference>